<protein>
    <recommendedName>
        <fullName evidence="1">DUF6385 domain-containing protein</fullName>
    </recommendedName>
</protein>
<evidence type="ECO:0000259" key="1">
    <source>
        <dbReference type="Pfam" id="PF19912"/>
    </source>
</evidence>
<evidence type="ECO:0000313" key="3">
    <source>
        <dbReference type="Proteomes" id="UP000440004"/>
    </source>
</evidence>
<accession>A0A6A7KD33</accession>
<dbReference type="Proteomes" id="UP000440004">
    <property type="component" value="Unassembled WGS sequence"/>
</dbReference>
<evidence type="ECO:0000313" key="2">
    <source>
        <dbReference type="EMBL" id="MPW27255.1"/>
    </source>
</evidence>
<organism evidence="2 3">
    <name type="scientific">Alkalibaculum sporogenes</name>
    <dbReference type="NCBI Taxonomy" id="2655001"/>
    <lineage>
        <taxon>Bacteria</taxon>
        <taxon>Bacillati</taxon>
        <taxon>Bacillota</taxon>
        <taxon>Clostridia</taxon>
        <taxon>Eubacteriales</taxon>
        <taxon>Eubacteriaceae</taxon>
        <taxon>Alkalibaculum</taxon>
    </lineage>
</organism>
<dbReference type="RefSeq" id="WP_152806809.1">
    <property type="nucleotide sequence ID" value="NZ_WHNX01000051.1"/>
</dbReference>
<dbReference type="Pfam" id="PF19912">
    <property type="entry name" value="DUF6385"/>
    <property type="match status" value="1"/>
</dbReference>
<dbReference type="EMBL" id="WHNX01000051">
    <property type="protein sequence ID" value="MPW27255.1"/>
    <property type="molecule type" value="Genomic_DNA"/>
</dbReference>
<keyword evidence="3" id="KW-1185">Reference proteome</keyword>
<proteinExistence type="predicted"/>
<dbReference type="InterPro" id="IPR045965">
    <property type="entry name" value="DUF6385"/>
</dbReference>
<dbReference type="AlphaFoldDB" id="A0A6A7KD33"/>
<feature type="domain" description="DUF6385" evidence="1">
    <location>
        <begin position="167"/>
        <end position="246"/>
    </location>
</feature>
<gene>
    <name evidence="2" type="ORF">GC105_15920</name>
</gene>
<comment type="caution">
    <text evidence="2">The sequence shown here is derived from an EMBL/GenBank/DDBJ whole genome shotgun (WGS) entry which is preliminary data.</text>
</comment>
<reference evidence="2 3" key="1">
    <citation type="submission" date="2019-10" db="EMBL/GenBank/DDBJ databases">
        <title>Alkalibaculum tamaniensis sp.nov., a new alkaliphilic acetogen, isolated on methoxylated aromatics from a mud volcano.</title>
        <authorList>
            <person name="Khomyakova M.A."/>
            <person name="Merkel A.Y."/>
            <person name="Bonch-Osmolovskaya E.A."/>
            <person name="Slobodkin A.I."/>
        </authorList>
    </citation>
    <scope>NUCLEOTIDE SEQUENCE [LARGE SCALE GENOMIC DNA]</scope>
    <source>
        <strain evidence="2 3">M08DMB</strain>
    </source>
</reference>
<name>A0A6A7KD33_9FIRM</name>
<sequence>MRTLQVNPIEVKSYTEYCKNIRRDIILVGKCSDDNYYLSELIFKPILYTNMIVNKAILKMYCKSVCSEKDSMNICINNDLISVKVFNVGTYKWDITSILECRNGDNLKLRVYTKDKMRCCGLKEFESIDKKKGPVLELTMSDIFKPVNIVEEYLSTNILNYSNWIDCINLNKYYYFIENLGSSGVEIFIEISPDKSIVFQDSGPFLITANSVLYLQPMRESQYVRISYRSVQSSSINLIKLWFQSKD</sequence>